<dbReference type="CDD" id="cd19677">
    <property type="entry name" value="UBR-box_UBR7"/>
    <property type="match status" value="1"/>
</dbReference>
<feature type="domain" description="UBR-type" evidence="6">
    <location>
        <begin position="64"/>
        <end position="142"/>
    </location>
</feature>
<dbReference type="HOGENOM" id="CLU_025221_1_0_1"/>
<keyword evidence="1" id="KW-0479">Metal-binding</keyword>
<keyword evidence="8" id="KW-1185">Reference proteome</keyword>
<dbReference type="OMA" id="GAMVYNH"/>
<reference evidence="7 8" key="1">
    <citation type="journal article" date="2012" name="BMC Genomics">
        <title>Sequencing the genome of Marssonina brunnea reveals fungus-poplar co-evolution.</title>
        <authorList>
            <person name="Zhu S."/>
            <person name="Cao Y.-Z."/>
            <person name="Jiang C."/>
            <person name="Tan B.-Y."/>
            <person name="Wang Z."/>
            <person name="Feng S."/>
            <person name="Zhang L."/>
            <person name="Su X.-H."/>
            <person name="Brejova B."/>
            <person name="Vinar T."/>
            <person name="Xu M."/>
            <person name="Wang M.-X."/>
            <person name="Zhang S.-G."/>
            <person name="Huang M.-R."/>
            <person name="Wu R."/>
            <person name="Zhou Y."/>
        </authorList>
    </citation>
    <scope>NUCLEOTIDE SEQUENCE [LARGE SCALE GENOMIC DNA]</scope>
    <source>
        <strain evidence="7 8">MB_m1</strain>
    </source>
</reference>
<dbReference type="GO" id="GO:0061630">
    <property type="term" value="F:ubiquitin protein ligase activity"/>
    <property type="evidence" value="ECO:0007669"/>
    <property type="project" value="InterPro"/>
</dbReference>
<dbReference type="Pfam" id="PF02207">
    <property type="entry name" value="zf-UBR"/>
    <property type="match status" value="1"/>
</dbReference>
<feature type="compositionally biased region" description="Polar residues" evidence="5">
    <location>
        <begin position="1"/>
        <end position="24"/>
    </location>
</feature>
<dbReference type="InterPro" id="IPR003126">
    <property type="entry name" value="Znf_UBR"/>
</dbReference>
<name>K1XWK2_MARBU</name>
<feature type="region of interest" description="Disordered" evidence="5">
    <location>
        <begin position="341"/>
        <end position="399"/>
    </location>
</feature>
<keyword evidence="3" id="KW-0862">Zinc</keyword>
<dbReference type="GO" id="GO:0005737">
    <property type="term" value="C:cytoplasm"/>
    <property type="evidence" value="ECO:0007669"/>
    <property type="project" value="TreeGrafter"/>
</dbReference>
<dbReference type="InterPro" id="IPR047506">
    <property type="entry name" value="UBR7-like_UBR-box"/>
</dbReference>
<protein>
    <submittedName>
        <fullName evidence="7">Metaphase-anaphase transition protein</fullName>
    </submittedName>
</protein>
<accession>K1XWK2</accession>
<gene>
    <name evidence="7" type="ORF">MBM_04691</name>
</gene>
<evidence type="ECO:0000256" key="3">
    <source>
        <dbReference type="ARBA" id="ARBA00022833"/>
    </source>
</evidence>
<dbReference type="PROSITE" id="PS51157">
    <property type="entry name" value="ZF_UBR"/>
    <property type="match status" value="1"/>
</dbReference>
<keyword evidence="2" id="KW-0863">Zinc-finger</keyword>
<dbReference type="PANTHER" id="PTHR13513:SF9">
    <property type="entry name" value="E3 UBIQUITIN-PROTEIN LIGASE UBR7-RELATED"/>
    <property type="match status" value="1"/>
</dbReference>
<dbReference type="PANTHER" id="PTHR13513">
    <property type="entry name" value="E3 UBIQUITIN-PROTEIN LIGASE UBR7"/>
    <property type="match status" value="1"/>
</dbReference>
<feature type="zinc finger region" description="UBR-type" evidence="4">
    <location>
        <begin position="64"/>
        <end position="142"/>
    </location>
</feature>
<dbReference type="OrthoDB" id="10262564at2759"/>
<dbReference type="STRING" id="1072389.K1XWK2"/>
<evidence type="ECO:0000256" key="4">
    <source>
        <dbReference type="PROSITE-ProRule" id="PRU00508"/>
    </source>
</evidence>
<dbReference type="GeneID" id="18760626"/>
<dbReference type="RefSeq" id="XP_007292580.1">
    <property type="nucleotide sequence ID" value="XM_007292518.1"/>
</dbReference>
<dbReference type="InterPro" id="IPR040204">
    <property type="entry name" value="UBR7"/>
</dbReference>
<feature type="region of interest" description="Disordered" evidence="5">
    <location>
        <begin position="1"/>
        <end position="40"/>
    </location>
</feature>
<evidence type="ECO:0000259" key="6">
    <source>
        <dbReference type="PROSITE" id="PS51157"/>
    </source>
</evidence>
<evidence type="ECO:0000256" key="5">
    <source>
        <dbReference type="SAM" id="MobiDB-lite"/>
    </source>
</evidence>
<evidence type="ECO:0000256" key="1">
    <source>
        <dbReference type="ARBA" id="ARBA00022723"/>
    </source>
</evidence>
<dbReference type="GO" id="GO:0008270">
    <property type="term" value="F:zinc ion binding"/>
    <property type="evidence" value="ECO:0007669"/>
    <property type="project" value="UniProtKB-KW"/>
</dbReference>
<dbReference type="eggNOG" id="KOG2752">
    <property type="taxonomic scope" value="Eukaryota"/>
</dbReference>
<dbReference type="KEGG" id="mbe:MBM_04691"/>
<sequence length="547" mass="59136">MDAPPTTDSSFSEQPNSSASGPSRTQSFSQQTDSSQTSQTAAEFIDRQLQLEAEAREALPYKFEKCTQPIGKLRQQIFSCLTCNPPPANPTDPYTAAGVCYSCSISCHGEHTLVELFNKRDFVCDCGTTRLPATSHCSLRINPETNTKGGIHSEEPAPENTYNHNFRNRFCGCGCDYDAYAQKGTMFQCLGIGTGETGGCGEDWWHPGCLVGLGPDWDESSGRKPKNEGFLESIVEVAEAVVDEKEGEAKAATTNGDASKVPADVIPEVEDEDEDPPLPPGFPEEDDFEGFLCYKCVEANPWIKFYAGTPGFLPPVFRRSTAPSPETGIVAKTEELITSVLPTNKKRKADDDGESSSSKRVKDEGPTASSEPSTTDTPATTVDPIQTEEGKPPCKLTTLPPPPTGVFSLFFTPDFRTHLCRCPSCFPLLTPHPQLLEEEELYEPSVSSSEDGAGGGSTVGSGSIYDLGESALKNVDRVRAIEGVMAYNHLKDKLKPFFQQFAESGQAISAEDIKAHFAKMRGDAEAIRDAGQEAQVAGDSRKEQGGF</sequence>
<dbReference type="SMART" id="SM00396">
    <property type="entry name" value="ZnF_UBR1"/>
    <property type="match status" value="1"/>
</dbReference>
<dbReference type="EMBL" id="JH921437">
    <property type="protein sequence ID" value="EKD17114.1"/>
    <property type="molecule type" value="Genomic_DNA"/>
</dbReference>
<evidence type="ECO:0000313" key="8">
    <source>
        <dbReference type="Proteomes" id="UP000006753"/>
    </source>
</evidence>
<proteinExistence type="predicted"/>
<feature type="compositionally biased region" description="Polar residues" evidence="5">
    <location>
        <begin position="367"/>
        <end position="384"/>
    </location>
</feature>
<feature type="region of interest" description="Disordered" evidence="5">
    <location>
        <begin position="440"/>
        <end position="461"/>
    </location>
</feature>
<evidence type="ECO:0000256" key="2">
    <source>
        <dbReference type="ARBA" id="ARBA00022771"/>
    </source>
</evidence>
<dbReference type="InParanoid" id="K1XWK2"/>
<organism evidence="7 8">
    <name type="scientific">Marssonina brunnea f. sp. multigermtubi (strain MB_m1)</name>
    <name type="common">Marssonina leaf spot fungus</name>
    <dbReference type="NCBI Taxonomy" id="1072389"/>
    <lineage>
        <taxon>Eukaryota</taxon>
        <taxon>Fungi</taxon>
        <taxon>Dikarya</taxon>
        <taxon>Ascomycota</taxon>
        <taxon>Pezizomycotina</taxon>
        <taxon>Leotiomycetes</taxon>
        <taxon>Helotiales</taxon>
        <taxon>Drepanopezizaceae</taxon>
        <taxon>Drepanopeziza</taxon>
    </lineage>
</organism>
<feature type="compositionally biased region" description="Low complexity" evidence="5">
    <location>
        <begin position="25"/>
        <end position="40"/>
    </location>
</feature>
<dbReference type="Proteomes" id="UP000006753">
    <property type="component" value="Unassembled WGS sequence"/>
</dbReference>
<evidence type="ECO:0000313" key="7">
    <source>
        <dbReference type="EMBL" id="EKD17114.1"/>
    </source>
</evidence>
<dbReference type="AlphaFoldDB" id="K1XWK2"/>